<gene>
    <name evidence="5" type="ORF">IC230_29745</name>
</gene>
<dbReference type="NCBIfam" id="NF033788">
    <property type="entry name" value="HTH_metalloreg"/>
    <property type="match status" value="1"/>
</dbReference>
<keyword evidence="6" id="KW-1185">Reference proteome</keyword>
<dbReference type="PRINTS" id="PR00778">
    <property type="entry name" value="HTHARSR"/>
</dbReference>
<keyword evidence="3" id="KW-0804">Transcription</keyword>
<dbReference type="Gene3D" id="1.10.10.10">
    <property type="entry name" value="Winged helix-like DNA-binding domain superfamily/Winged helix DNA-binding domain"/>
    <property type="match status" value="1"/>
</dbReference>
<keyword evidence="1" id="KW-0805">Transcription regulation</keyword>
<evidence type="ECO:0000313" key="5">
    <source>
        <dbReference type="EMBL" id="MBD2757100.1"/>
    </source>
</evidence>
<name>A0A927B7F7_9BACT</name>
<comment type="caution">
    <text evidence="5">The sequence shown here is derived from an EMBL/GenBank/DDBJ whole genome shotgun (WGS) entry which is preliminary data.</text>
</comment>
<dbReference type="Proteomes" id="UP000653797">
    <property type="component" value="Unassembled WGS sequence"/>
</dbReference>
<dbReference type="InterPro" id="IPR051011">
    <property type="entry name" value="Metal_resp_trans_reg"/>
</dbReference>
<evidence type="ECO:0000256" key="1">
    <source>
        <dbReference type="ARBA" id="ARBA00023015"/>
    </source>
</evidence>
<dbReference type="InterPro" id="IPR036388">
    <property type="entry name" value="WH-like_DNA-bd_sf"/>
</dbReference>
<dbReference type="PROSITE" id="PS50987">
    <property type="entry name" value="HTH_ARSR_2"/>
    <property type="match status" value="1"/>
</dbReference>
<dbReference type="PANTHER" id="PTHR43132:SF2">
    <property type="entry name" value="ARSENICAL RESISTANCE OPERON REPRESSOR ARSR-RELATED"/>
    <property type="match status" value="1"/>
</dbReference>
<protein>
    <submittedName>
        <fullName evidence="5">Helix-turn-helix transcriptional regulator</fullName>
    </submittedName>
</protein>
<evidence type="ECO:0000313" key="6">
    <source>
        <dbReference type="Proteomes" id="UP000653797"/>
    </source>
</evidence>
<dbReference type="AlphaFoldDB" id="A0A927B7F7"/>
<organism evidence="5 6">
    <name type="scientific">Spirosoma validum</name>
    <dbReference type="NCBI Taxonomy" id="2771355"/>
    <lineage>
        <taxon>Bacteria</taxon>
        <taxon>Pseudomonadati</taxon>
        <taxon>Bacteroidota</taxon>
        <taxon>Cytophagia</taxon>
        <taxon>Cytophagales</taxon>
        <taxon>Cytophagaceae</taxon>
        <taxon>Spirosoma</taxon>
    </lineage>
</organism>
<dbReference type="PANTHER" id="PTHR43132">
    <property type="entry name" value="ARSENICAL RESISTANCE OPERON REPRESSOR ARSR-RELATED"/>
    <property type="match status" value="1"/>
</dbReference>
<dbReference type="CDD" id="cd00090">
    <property type="entry name" value="HTH_ARSR"/>
    <property type="match status" value="1"/>
</dbReference>
<proteinExistence type="predicted"/>
<dbReference type="RefSeq" id="WP_191042720.1">
    <property type="nucleotide sequence ID" value="NZ_JACXAA010000017.1"/>
</dbReference>
<evidence type="ECO:0000256" key="2">
    <source>
        <dbReference type="ARBA" id="ARBA00023125"/>
    </source>
</evidence>
<evidence type="ECO:0000256" key="3">
    <source>
        <dbReference type="ARBA" id="ARBA00023163"/>
    </source>
</evidence>
<sequence length="96" mass="11280">MKSIIKDYQLAAELLKTIAHPIRLRILLILAQEPSLNVSTLQHELKLDQSALSHHLIKMRDRGILNSDRRNRDMYYYLADPAFVQVIKLMLEREIK</sequence>
<keyword evidence="2" id="KW-0238">DNA-binding</keyword>
<dbReference type="InterPro" id="IPR011991">
    <property type="entry name" value="ArsR-like_HTH"/>
</dbReference>
<dbReference type="EMBL" id="JACXAA010000017">
    <property type="protein sequence ID" value="MBD2757100.1"/>
    <property type="molecule type" value="Genomic_DNA"/>
</dbReference>
<dbReference type="InterPro" id="IPR001845">
    <property type="entry name" value="HTH_ArsR_DNA-bd_dom"/>
</dbReference>
<dbReference type="GO" id="GO:0003700">
    <property type="term" value="F:DNA-binding transcription factor activity"/>
    <property type="evidence" value="ECO:0007669"/>
    <property type="project" value="InterPro"/>
</dbReference>
<dbReference type="GO" id="GO:0003677">
    <property type="term" value="F:DNA binding"/>
    <property type="evidence" value="ECO:0007669"/>
    <property type="project" value="UniProtKB-KW"/>
</dbReference>
<accession>A0A927B7F7</accession>
<dbReference type="InterPro" id="IPR036390">
    <property type="entry name" value="WH_DNA-bd_sf"/>
</dbReference>
<dbReference type="SMART" id="SM00418">
    <property type="entry name" value="HTH_ARSR"/>
    <property type="match status" value="1"/>
</dbReference>
<dbReference type="Pfam" id="PF01022">
    <property type="entry name" value="HTH_5"/>
    <property type="match status" value="1"/>
</dbReference>
<reference evidence="5" key="1">
    <citation type="submission" date="2020-09" db="EMBL/GenBank/DDBJ databases">
        <authorList>
            <person name="Kim M.K."/>
        </authorList>
    </citation>
    <scope>NUCLEOTIDE SEQUENCE</scope>
    <source>
        <strain evidence="5">BT704</strain>
    </source>
</reference>
<evidence type="ECO:0000259" key="4">
    <source>
        <dbReference type="PROSITE" id="PS50987"/>
    </source>
</evidence>
<feature type="domain" description="HTH arsR-type" evidence="4">
    <location>
        <begin position="1"/>
        <end position="96"/>
    </location>
</feature>
<dbReference type="SUPFAM" id="SSF46785">
    <property type="entry name" value="Winged helix' DNA-binding domain"/>
    <property type="match status" value="1"/>
</dbReference>